<feature type="compositionally biased region" description="Basic residues" evidence="1">
    <location>
        <begin position="30"/>
        <end position="42"/>
    </location>
</feature>
<feature type="compositionally biased region" description="Basic residues" evidence="1">
    <location>
        <begin position="131"/>
        <end position="145"/>
    </location>
</feature>
<protein>
    <submittedName>
        <fullName evidence="2">Uncharacterized protein</fullName>
    </submittedName>
</protein>
<feature type="compositionally biased region" description="Polar residues" evidence="1">
    <location>
        <begin position="190"/>
        <end position="207"/>
    </location>
</feature>
<organism evidence="2 3">
    <name type="scientific">Oryza sativa subsp. indica</name>
    <name type="common">Rice</name>
    <dbReference type="NCBI Taxonomy" id="39946"/>
    <lineage>
        <taxon>Eukaryota</taxon>
        <taxon>Viridiplantae</taxon>
        <taxon>Streptophyta</taxon>
        <taxon>Embryophyta</taxon>
        <taxon>Tracheophyta</taxon>
        <taxon>Spermatophyta</taxon>
        <taxon>Magnoliopsida</taxon>
        <taxon>Liliopsida</taxon>
        <taxon>Poales</taxon>
        <taxon>Poaceae</taxon>
        <taxon>BOP clade</taxon>
        <taxon>Oryzoideae</taxon>
        <taxon>Oryzeae</taxon>
        <taxon>Oryzinae</taxon>
        <taxon>Oryza</taxon>
        <taxon>Oryza sativa</taxon>
    </lineage>
</organism>
<evidence type="ECO:0000313" key="3">
    <source>
        <dbReference type="Proteomes" id="UP000007015"/>
    </source>
</evidence>
<reference evidence="2 3" key="1">
    <citation type="journal article" date="2005" name="PLoS Biol.">
        <title>The genomes of Oryza sativa: a history of duplications.</title>
        <authorList>
            <person name="Yu J."/>
            <person name="Wang J."/>
            <person name="Lin W."/>
            <person name="Li S."/>
            <person name="Li H."/>
            <person name="Zhou J."/>
            <person name="Ni P."/>
            <person name="Dong W."/>
            <person name="Hu S."/>
            <person name="Zeng C."/>
            <person name="Zhang J."/>
            <person name="Zhang Y."/>
            <person name="Li R."/>
            <person name="Xu Z."/>
            <person name="Li S."/>
            <person name="Li X."/>
            <person name="Zheng H."/>
            <person name="Cong L."/>
            <person name="Lin L."/>
            <person name="Yin J."/>
            <person name="Geng J."/>
            <person name="Li G."/>
            <person name="Shi J."/>
            <person name="Liu J."/>
            <person name="Lv H."/>
            <person name="Li J."/>
            <person name="Wang J."/>
            <person name="Deng Y."/>
            <person name="Ran L."/>
            <person name="Shi X."/>
            <person name="Wang X."/>
            <person name="Wu Q."/>
            <person name="Li C."/>
            <person name="Ren X."/>
            <person name="Wang J."/>
            <person name="Wang X."/>
            <person name="Li D."/>
            <person name="Liu D."/>
            <person name="Zhang X."/>
            <person name="Ji Z."/>
            <person name="Zhao W."/>
            <person name="Sun Y."/>
            <person name="Zhang Z."/>
            <person name="Bao J."/>
            <person name="Han Y."/>
            <person name="Dong L."/>
            <person name="Ji J."/>
            <person name="Chen P."/>
            <person name="Wu S."/>
            <person name="Liu J."/>
            <person name="Xiao Y."/>
            <person name="Bu D."/>
            <person name="Tan J."/>
            <person name="Yang L."/>
            <person name="Ye C."/>
            <person name="Zhang J."/>
            <person name="Xu J."/>
            <person name="Zhou Y."/>
            <person name="Yu Y."/>
            <person name="Zhang B."/>
            <person name="Zhuang S."/>
            <person name="Wei H."/>
            <person name="Liu B."/>
            <person name="Lei M."/>
            <person name="Yu H."/>
            <person name="Li Y."/>
            <person name="Xu H."/>
            <person name="Wei S."/>
            <person name="He X."/>
            <person name="Fang L."/>
            <person name="Zhang Z."/>
            <person name="Zhang Y."/>
            <person name="Huang X."/>
            <person name="Su Z."/>
            <person name="Tong W."/>
            <person name="Li J."/>
            <person name="Tong Z."/>
            <person name="Li S."/>
            <person name="Ye J."/>
            <person name="Wang L."/>
            <person name="Fang L."/>
            <person name="Lei T."/>
            <person name="Chen C."/>
            <person name="Chen H."/>
            <person name="Xu Z."/>
            <person name="Li H."/>
            <person name="Huang H."/>
            <person name="Zhang F."/>
            <person name="Xu H."/>
            <person name="Li N."/>
            <person name="Zhao C."/>
            <person name="Li S."/>
            <person name="Dong L."/>
            <person name="Huang Y."/>
            <person name="Li L."/>
            <person name="Xi Y."/>
            <person name="Qi Q."/>
            <person name="Li W."/>
            <person name="Zhang B."/>
            <person name="Hu W."/>
            <person name="Zhang Y."/>
            <person name="Tian X."/>
            <person name="Jiao Y."/>
            <person name="Liang X."/>
            <person name="Jin J."/>
            <person name="Gao L."/>
            <person name="Zheng W."/>
            <person name="Hao B."/>
            <person name="Liu S."/>
            <person name="Wang W."/>
            <person name="Yuan L."/>
            <person name="Cao M."/>
            <person name="McDermott J."/>
            <person name="Samudrala R."/>
            <person name="Wang J."/>
            <person name="Wong G.K."/>
            <person name="Yang H."/>
        </authorList>
    </citation>
    <scope>NUCLEOTIDE SEQUENCE [LARGE SCALE GENOMIC DNA]</scope>
    <source>
        <strain evidence="3">cv. 93-11</strain>
    </source>
</reference>
<feature type="region of interest" description="Disordered" evidence="1">
    <location>
        <begin position="128"/>
        <end position="207"/>
    </location>
</feature>
<dbReference type="Proteomes" id="UP000007015">
    <property type="component" value="Chromosome 11"/>
</dbReference>
<dbReference type="EMBL" id="CM000136">
    <property type="protein sequence ID" value="EEC68202.1"/>
    <property type="molecule type" value="Genomic_DNA"/>
</dbReference>
<name>B8BKL9_ORYSI</name>
<gene>
    <name evidence="2" type="ORF">OsI_36173</name>
</gene>
<proteinExistence type="predicted"/>
<sequence length="207" mass="22842">MSTTTAIRRGLTENQDKVLTRQPTKDKGTARQRPHKGRRHPKCCRCQPGKTRLGLHLSIEANAPLLHHRPTPFSMWAPLYQRPHRPTSACLHVERSTQVFTVLPTAATPTTSAKPASLPLPAPLARVPASSRHRSLAARSSHHRTFRQEQSQAESQALPPYYPRSPVAGGQRGSRISHSPPATATGWCPSVSTSQPPMTTWTLRQQA</sequence>
<dbReference type="HOGENOM" id="CLU_1328268_0_0_1"/>
<accession>B8BKL9</accession>
<feature type="compositionally biased region" description="Basic and acidic residues" evidence="1">
    <location>
        <begin position="10"/>
        <end position="29"/>
    </location>
</feature>
<evidence type="ECO:0000313" key="2">
    <source>
        <dbReference type="EMBL" id="EEC68202.1"/>
    </source>
</evidence>
<dbReference type="AlphaFoldDB" id="B8BKL9"/>
<dbReference type="Gramene" id="BGIOSGA035296-TA">
    <property type="protein sequence ID" value="BGIOSGA035296-PA"/>
    <property type="gene ID" value="BGIOSGA035296"/>
</dbReference>
<evidence type="ECO:0000256" key="1">
    <source>
        <dbReference type="SAM" id="MobiDB-lite"/>
    </source>
</evidence>
<keyword evidence="3" id="KW-1185">Reference proteome</keyword>
<feature type="region of interest" description="Disordered" evidence="1">
    <location>
        <begin position="1"/>
        <end position="42"/>
    </location>
</feature>